<gene>
    <name evidence="1" type="ORF">EZS26_001508</name>
</gene>
<dbReference type="EMBL" id="SNRX01000008">
    <property type="protein sequence ID" value="KAA6302395.1"/>
    <property type="molecule type" value="Genomic_DNA"/>
</dbReference>
<protein>
    <submittedName>
        <fullName evidence="1">Uncharacterized protein</fullName>
    </submittedName>
</protein>
<dbReference type="AlphaFoldDB" id="A0A5M8P1S7"/>
<sequence length="54" mass="6003">MNDKGHDQQGVMSLVGCVAFQFSLTAMVLDKEYATQNTGRKPPNLCCKRTAREL</sequence>
<reference evidence="1 2" key="1">
    <citation type="submission" date="2019-03" db="EMBL/GenBank/DDBJ databases">
        <title>Single cell metagenomics reveals metabolic interactions within the superorganism composed of flagellate Streblomastix strix and complex community of Bacteroidetes bacteria on its surface.</title>
        <authorList>
            <person name="Treitli S.C."/>
            <person name="Kolisko M."/>
            <person name="Husnik F."/>
            <person name="Keeling P."/>
            <person name="Hampl V."/>
        </authorList>
    </citation>
    <scope>NUCLEOTIDE SEQUENCE [LARGE SCALE GENOMIC DNA]</scope>
    <source>
        <strain evidence="1">St1</strain>
    </source>
</reference>
<proteinExistence type="predicted"/>
<accession>A0A5M8P1S7</accession>
<organism evidence="1 2">
    <name type="scientific">Candidatus Ordinivivax streblomastigis</name>
    <dbReference type="NCBI Taxonomy" id="2540710"/>
    <lineage>
        <taxon>Bacteria</taxon>
        <taxon>Pseudomonadati</taxon>
        <taxon>Bacteroidota</taxon>
        <taxon>Bacteroidia</taxon>
        <taxon>Bacteroidales</taxon>
        <taxon>Candidatus Ordinivivax</taxon>
    </lineage>
</organism>
<evidence type="ECO:0000313" key="1">
    <source>
        <dbReference type="EMBL" id="KAA6302395.1"/>
    </source>
</evidence>
<dbReference type="Proteomes" id="UP000324575">
    <property type="component" value="Unassembled WGS sequence"/>
</dbReference>
<evidence type="ECO:0000313" key="2">
    <source>
        <dbReference type="Proteomes" id="UP000324575"/>
    </source>
</evidence>
<comment type="caution">
    <text evidence="1">The sequence shown here is derived from an EMBL/GenBank/DDBJ whole genome shotgun (WGS) entry which is preliminary data.</text>
</comment>
<name>A0A5M8P1S7_9BACT</name>